<evidence type="ECO:0000313" key="1">
    <source>
        <dbReference type="EMBL" id="KAK6728242.1"/>
    </source>
</evidence>
<name>A0ABR1BPB4_NECAM</name>
<dbReference type="EMBL" id="JAVFWL010000001">
    <property type="protein sequence ID" value="KAK6728242.1"/>
    <property type="molecule type" value="Genomic_DNA"/>
</dbReference>
<keyword evidence="2" id="KW-1185">Reference proteome</keyword>
<proteinExistence type="predicted"/>
<gene>
    <name evidence="1" type="primary">Necator_chrI.g1841</name>
    <name evidence="1" type="ORF">RB195_005715</name>
</gene>
<evidence type="ECO:0000313" key="2">
    <source>
        <dbReference type="Proteomes" id="UP001303046"/>
    </source>
</evidence>
<organism evidence="1 2">
    <name type="scientific">Necator americanus</name>
    <name type="common">Human hookworm</name>
    <dbReference type="NCBI Taxonomy" id="51031"/>
    <lineage>
        <taxon>Eukaryota</taxon>
        <taxon>Metazoa</taxon>
        <taxon>Ecdysozoa</taxon>
        <taxon>Nematoda</taxon>
        <taxon>Chromadorea</taxon>
        <taxon>Rhabditida</taxon>
        <taxon>Rhabditina</taxon>
        <taxon>Rhabditomorpha</taxon>
        <taxon>Strongyloidea</taxon>
        <taxon>Ancylostomatidae</taxon>
        <taxon>Bunostominae</taxon>
        <taxon>Necator</taxon>
    </lineage>
</organism>
<dbReference type="Proteomes" id="UP001303046">
    <property type="component" value="Unassembled WGS sequence"/>
</dbReference>
<protein>
    <submittedName>
        <fullName evidence="1">Uncharacterized protein</fullName>
    </submittedName>
</protein>
<reference evidence="1 2" key="1">
    <citation type="submission" date="2023-08" db="EMBL/GenBank/DDBJ databases">
        <title>A Necator americanus chromosomal reference genome.</title>
        <authorList>
            <person name="Ilik V."/>
            <person name="Petrzelkova K.J."/>
            <person name="Pardy F."/>
            <person name="Fuh T."/>
            <person name="Niatou-Singa F.S."/>
            <person name="Gouil Q."/>
            <person name="Baker L."/>
            <person name="Ritchie M.E."/>
            <person name="Jex A.R."/>
            <person name="Gazzola D."/>
            <person name="Li H."/>
            <person name="Toshio Fujiwara R."/>
            <person name="Zhan B."/>
            <person name="Aroian R.V."/>
            <person name="Pafco B."/>
            <person name="Schwarz E.M."/>
        </authorList>
    </citation>
    <scope>NUCLEOTIDE SEQUENCE [LARGE SCALE GENOMIC DNA]</scope>
    <source>
        <strain evidence="1 2">Aroian</strain>
        <tissue evidence="1">Whole animal</tissue>
    </source>
</reference>
<accession>A0ABR1BPB4</accession>
<comment type="caution">
    <text evidence="1">The sequence shown here is derived from an EMBL/GenBank/DDBJ whole genome shotgun (WGS) entry which is preliminary data.</text>
</comment>
<sequence length="98" mass="11914">MPWNFAPWNYITDPRYGVMPLPPLPQPSSKGHRRERSHHCRCERLRKDFDVWSQVHVQHKWLLLRFFKILLQDCGCLHSVGWPNYSYLKDFVKINHKE</sequence>